<gene>
    <name evidence="5" type="ORF">DJ018_14040</name>
</gene>
<evidence type="ECO:0000256" key="1">
    <source>
        <dbReference type="ARBA" id="ARBA00004370"/>
    </source>
</evidence>
<dbReference type="InterPro" id="IPR000184">
    <property type="entry name" value="Bac_surfAg_D15"/>
</dbReference>
<comment type="caution">
    <text evidence="5">The sequence shown here is derived from an EMBL/GenBank/DDBJ whole genome shotgun (WGS) entry which is preliminary data.</text>
</comment>
<dbReference type="PANTHER" id="PTHR12815">
    <property type="entry name" value="SORTING AND ASSEMBLY MACHINERY SAMM50 PROTEIN FAMILY MEMBER"/>
    <property type="match status" value="1"/>
</dbReference>
<keyword evidence="6" id="KW-1185">Reference proteome</keyword>
<organism evidence="5 6">
    <name type="scientific">Phenylobacterium deserti</name>
    <dbReference type="NCBI Taxonomy" id="1914756"/>
    <lineage>
        <taxon>Bacteria</taxon>
        <taxon>Pseudomonadati</taxon>
        <taxon>Pseudomonadota</taxon>
        <taxon>Alphaproteobacteria</taxon>
        <taxon>Caulobacterales</taxon>
        <taxon>Caulobacteraceae</taxon>
        <taxon>Phenylobacterium</taxon>
    </lineage>
</organism>
<evidence type="ECO:0000256" key="2">
    <source>
        <dbReference type="ARBA" id="ARBA00022452"/>
    </source>
</evidence>
<dbReference type="InterPro" id="IPR039910">
    <property type="entry name" value="D15-like"/>
</dbReference>
<dbReference type="EMBL" id="QFYR01000003">
    <property type="protein sequence ID" value="RAK52261.1"/>
    <property type="molecule type" value="Genomic_DNA"/>
</dbReference>
<evidence type="ECO:0000256" key="3">
    <source>
        <dbReference type="ARBA" id="ARBA00023136"/>
    </source>
</evidence>
<protein>
    <submittedName>
        <fullName evidence="5">Outer membrane protein assembly factor</fullName>
    </submittedName>
</protein>
<sequence>MFRSSFPLVGARVALRRIHPTRLREGVLLGDTDHGQSYIRRGGALGNLGLGRLVYAVAASAAFCTPLAAAPARADEPNAQITGDLPDDLRAAIAQAIGESERPIENRFEARRRARAAAEDAIAVLRSEGYYAYVVEPEIGEGDAPPATVHVTPGARFVFADPALRWVGEPPEPQAAEAATRALGLAPGRPGRAPDVIAAEGRAVAAVQQLGYADAAAQPREVVVDHADTTVRPTFRIASGPLVRLDGIRLVTRGRTRTGWVQRLAPWRSGQTYDPDDVAELERRLLDANVYESVTVALAPVGEETPDGLRPIVVSLAERRPRTLELGGSYATAEGAGLEARWTRYNLLRRADTVSLMGRASNVDSRAEASVALPHWMRPTQTLTATAGAYRTRTDAFDETGVGIRADVQRRFGRSLFSFIGGSYLTVGASLDLSRTNELRVGTLTPLGRDIVTAAGLLDLALDRSDDPLDPRRGWRVSARAEPTLLTGEVTVPYLRLQAQGSGYLPIGARARTVLAGRLRVGSIVNGTIPQIPASRRFFAGGGGSVRGFPYQAVGPRLADNTPQGGASLLEASAEVRHDVLGPWGVAAFVDGGAIGTDQLPGFDDLSIGAGVGIRYNLSFGPIRVDFATPVKKRRREAPFQVYVSIGQSF</sequence>
<dbReference type="Gene3D" id="2.40.160.50">
    <property type="entry name" value="membrane protein fhac: a member of the omp85/tpsb transporter family"/>
    <property type="match status" value="1"/>
</dbReference>
<keyword evidence="3" id="KW-0472">Membrane</keyword>
<dbReference type="AlphaFoldDB" id="A0A328AC73"/>
<dbReference type="Proteomes" id="UP000249725">
    <property type="component" value="Unassembled WGS sequence"/>
</dbReference>
<dbReference type="PANTHER" id="PTHR12815:SF42">
    <property type="entry name" value="BACTERIAL SURFACE ANTIGEN (D15) DOMAIN-CONTAINING PROTEIN"/>
    <property type="match status" value="1"/>
</dbReference>
<evidence type="ECO:0000313" key="6">
    <source>
        <dbReference type="Proteomes" id="UP000249725"/>
    </source>
</evidence>
<evidence type="ECO:0000259" key="4">
    <source>
        <dbReference type="Pfam" id="PF01103"/>
    </source>
</evidence>
<dbReference type="Pfam" id="PF01103">
    <property type="entry name" value="Omp85"/>
    <property type="match status" value="1"/>
</dbReference>
<name>A0A328AC73_9CAUL</name>
<comment type="subcellular location">
    <subcellularLocation>
        <location evidence="1">Membrane</location>
    </subcellularLocation>
</comment>
<keyword evidence="2" id="KW-1134">Transmembrane beta strand</keyword>
<dbReference type="GO" id="GO:0019867">
    <property type="term" value="C:outer membrane"/>
    <property type="evidence" value="ECO:0007669"/>
    <property type="project" value="InterPro"/>
</dbReference>
<dbReference type="Gene3D" id="3.10.20.310">
    <property type="entry name" value="membrane protein fhac"/>
    <property type="match status" value="1"/>
</dbReference>
<reference evidence="6" key="1">
    <citation type="submission" date="2018-05" db="EMBL/GenBank/DDBJ databases">
        <authorList>
            <person name="Li X."/>
        </authorList>
    </citation>
    <scope>NUCLEOTIDE SEQUENCE [LARGE SCALE GENOMIC DNA]</scope>
    <source>
        <strain evidence="6">YIM 73061</strain>
    </source>
</reference>
<feature type="domain" description="Bacterial surface antigen (D15)" evidence="4">
    <location>
        <begin position="346"/>
        <end position="650"/>
    </location>
</feature>
<dbReference type="OrthoDB" id="9769707at2"/>
<evidence type="ECO:0000313" key="5">
    <source>
        <dbReference type="EMBL" id="RAK52261.1"/>
    </source>
</evidence>
<proteinExistence type="predicted"/>
<keyword evidence="2" id="KW-0812">Transmembrane</keyword>
<accession>A0A328AC73</accession>